<dbReference type="Proteomes" id="UP001447188">
    <property type="component" value="Unassembled WGS sequence"/>
</dbReference>
<dbReference type="CDD" id="cd22285">
    <property type="entry name" value="HD_XLF_N"/>
    <property type="match status" value="1"/>
</dbReference>
<dbReference type="Pfam" id="PF09302">
    <property type="entry name" value="XLF"/>
    <property type="match status" value="1"/>
</dbReference>
<evidence type="ECO:0000313" key="12">
    <source>
        <dbReference type="Proteomes" id="UP001447188"/>
    </source>
</evidence>
<feature type="domain" description="XLF-like N-terminal" evidence="9">
    <location>
        <begin position="9"/>
        <end position="131"/>
    </location>
</feature>
<feature type="compositionally biased region" description="Basic residues" evidence="8">
    <location>
        <begin position="594"/>
        <end position="603"/>
    </location>
</feature>
<dbReference type="Gene3D" id="2.170.210.10">
    <property type="entry name" value="DNA double-strand break repair and VJ recombination XRCC4, N-terminal"/>
    <property type="match status" value="1"/>
</dbReference>
<feature type="region of interest" description="Disordered" evidence="8">
    <location>
        <begin position="249"/>
        <end position="603"/>
    </location>
</feature>
<dbReference type="InterPro" id="IPR015381">
    <property type="entry name" value="XLF-like_N"/>
</dbReference>
<comment type="subcellular location">
    <subcellularLocation>
        <location evidence="1">Nucleus</location>
    </subcellularLocation>
</comment>
<sequence>MPTPLLNTPWHTLSLTRPIRSAPPLLVQSIFTPTSYTLYLTDLTSVWSETLSKREILSRAGKEGTTIDPSGDLSQLKILLEKLQHAVVKQDDDVDLELTSAPARGEGVLKLKTTTELPAPLRPLIWVFRLQSLPRVQYTNLFVLPLIGCISTLQDQIESLLSIVKDKDNLIERLTDQLKEHNLDVKNMLGGGRARRRGLEIFDEETWRADYGGEGERRVGEVIKDVFSGNGLREVGGGVRGLGEVEDWWKSVDDGSDGDDDGGEKEVKEEKVVVRKSGEKKIVEKIRDKGPVRGAKNERMDPDDEDEFQVQKTPPRKFAQPFSKKSPSPVPAPPAADDDHTASDSDDLDLPPPRKFVPNAAVGRPTSSLPPKPKSVDAVPTKPVSKKDDSPKIPGSLSPLPPTRPPDVEMSDIAAVAGEETEDSDTVVVPRMPRRSKGKEPAAAQLSRDISPPPKLLGKESVKTVIGDKKSSASASASPPPPPPCDSKDEAPVKEAAKLSPAPIKKAIGRIGKIGGKKVVKREDDDDAKMEDAVGKPKLPTSPSNSARIISPQPPEPPVKAKTPEPEPEEEEDEDEKADRKRRQLEKELEAKKKAPAKKKRKF</sequence>
<feature type="domain" description="XLF-like coiled-coil region" evidence="10">
    <location>
        <begin position="139"/>
        <end position="184"/>
    </location>
</feature>
<evidence type="ECO:0000256" key="5">
    <source>
        <dbReference type="ARBA" id="ARBA00023242"/>
    </source>
</evidence>
<name>A0ABR3GJQ4_9PEZI</name>
<dbReference type="PANTHER" id="PTHR32235">
    <property type="entry name" value="NON-HOMOLOGOUS END-JOINING FACTOR 1"/>
    <property type="match status" value="1"/>
</dbReference>
<accession>A0ABR3GJQ4</accession>
<evidence type="ECO:0000256" key="8">
    <source>
        <dbReference type="SAM" id="MobiDB-lite"/>
    </source>
</evidence>
<keyword evidence="5" id="KW-0539">Nucleus</keyword>
<protein>
    <recommendedName>
        <fullName evidence="7">Non-homologous end-joining factor 1</fullName>
    </recommendedName>
</protein>
<evidence type="ECO:0000256" key="4">
    <source>
        <dbReference type="ARBA" id="ARBA00023204"/>
    </source>
</evidence>
<comment type="caution">
    <text evidence="11">The sequence shown here is derived from an EMBL/GenBank/DDBJ whole genome shotgun (WGS) entry which is preliminary data.</text>
</comment>
<evidence type="ECO:0000313" key="11">
    <source>
        <dbReference type="EMBL" id="KAL0635771.1"/>
    </source>
</evidence>
<proteinExistence type="inferred from homology"/>
<evidence type="ECO:0000256" key="1">
    <source>
        <dbReference type="ARBA" id="ARBA00004123"/>
    </source>
</evidence>
<dbReference type="Pfam" id="PF21928">
    <property type="entry name" value="XLF_CC"/>
    <property type="match status" value="1"/>
</dbReference>
<keyword evidence="2" id="KW-0227">DNA damage</keyword>
<evidence type="ECO:0000259" key="10">
    <source>
        <dbReference type="Pfam" id="PF21928"/>
    </source>
</evidence>
<feature type="compositionally biased region" description="Basic and acidic residues" evidence="8">
    <location>
        <begin position="486"/>
        <end position="497"/>
    </location>
</feature>
<feature type="compositionally biased region" description="Acidic residues" evidence="8">
    <location>
        <begin position="566"/>
        <end position="576"/>
    </location>
</feature>
<dbReference type="InterPro" id="IPR053829">
    <property type="entry name" value="XLF-like_CC"/>
</dbReference>
<keyword evidence="4" id="KW-0234">DNA repair</keyword>
<dbReference type="InterPro" id="IPR038051">
    <property type="entry name" value="XRCC4-like_N_sf"/>
</dbReference>
<organism evidence="11 12">
    <name type="scientific">Discina gigas</name>
    <dbReference type="NCBI Taxonomy" id="1032678"/>
    <lineage>
        <taxon>Eukaryota</taxon>
        <taxon>Fungi</taxon>
        <taxon>Dikarya</taxon>
        <taxon>Ascomycota</taxon>
        <taxon>Pezizomycotina</taxon>
        <taxon>Pezizomycetes</taxon>
        <taxon>Pezizales</taxon>
        <taxon>Discinaceae</taxon>
        <taxon>Discina</taxon>
    </lineage>
</organism>
<evidence type="ECO:0000259" key="9">
    <source>
        <dbReference type="Pfam" id="PF09302"/>
    </source>
</evidence>
<evidence type="ECO:0000256" key="6">
    <source>
        <dbReference type="ARBA" id="ARBA00025747"/>
    </source>
</evidence>
<evidence type="ECO:0000256" key="3">
    <source>
        <dbReference type="ARBA" id="ARBA00023125"/>
    </source>
</evidence>
<feature type="compositionally biased region" description="Acidic residues" evidence="8">
    <location>
        <begin position="254"/>
        <end position="263"/>
    </location>
</feature>
<feature type="compositionally biased region" description="Basic and acidic residues" evidence="8">
    <location>
        <begin position="457"/>
        <end position="471"/>
    </location>
</feature>
<evidence type="ECO:0000256" key="7">
    <source>
        <dbReference type="ARBA" id="ARBA00044529"/>
    </source>
</evidence>
<comment type="similarity">
    <text evidence="6">Belongs to the XRCC4-XLF family. XLF subfamily.</text>
</comment>
<keyword evidence="3" id="KW-0238">DNA-binding</keyword>
<feature type="compositionally biased region" description="Basic and acidic residues" evidence="8">
    <location>
        <begin position="264"/>
        <end position="300"/>
    </location>
</feature>
<dbReference type="EMBL" id="JBBBZM010000063">
    <property type="protein sequence ID" value="KAL0635771.1"/>
    <property type="molecule type" value="Genomic_DNA"/>
</dbReference>
<gene>
    <name evidence="11" type="ORF">Q9L58_005304</name>
</gene>
<dbReference type="PANTHER" id="PTHR32235:SF1">
    <property type="entry name" value="NON-HOMOLOGOUS END-JOINING FACTOR 1"/>
    <property type="match status" value="1"/>
</dbReference>
<keyword evidence="12" id="KW-1185">Reference proteome</keyword>
<evidence type="ECO:0000256" key="2">
    <source>
        <dbReference type="ARBA" id="ARBA00022763"/>
    </source>
</evidence>
<dbReference type="InterPro" id="IPR052287">
    <property type="entry name" value="NHEJ_factor"/>
</dbReference>
<reference evidence="11 12" key="1">
    <citation type="submission" date="2024-02" db="EMBL/GenBank/DDBJ databases">
        <title>Discinaceae phylogenomics.</title>
        <authorList>
            <person name="Dirks A.C."/>
            <person name="James T.Y."/>
        </authorList>
    </citation>
    <scope>NUCLEOTIDE SEQUENCE [LARGE SCALE GENOMIC DNA]</scope>
    <source>
        <strain evidence="11 12">ACD0624</strain>
    </source>
</reference>